<organism evidence="3 4">
    <name type="scientific">Camelina sativa</name>
    <name type="common">False flax</name>
    <name type="synonym">Myagrum sativum</name>
    <dbReference type="NCBI Taxonomy" id="90675"/>
    <lineage>
        <taxon>Eukaryota</taxon>
        <taxon>Viridiplantae</taxon>
        <taxon>Streptophyta</taxon>
        <taxon>Embryophyta</taxon>
        <taxon>Tracheophyta</taxon>
        <taxon>Spermatophyta</taxon>
        <taxon>Magnoliopsida</taxon>
        <taxon>eudicotyledons</taxon>
        <taxon>Gunneridae</taxon>
        <taxon>Pentapetalae</taxon>
        <taxon>rosids</taxon>
        <taxon>malvids</taxon>
        <taxon>Brassicales</taxon>
        <taxon>Brassicaceae</taxon>
        <taxon>Camelineae</taxon>
        <taxon>Camelina</taxon>
    </lineage>
</organism>
<sequence>MDLSGEIDDYIKETIDYSLGLPISTDALKKKLYTAEESKLRFHEQYLTLVGRLKEKDRVIDLVRSEASMNAQALKRVIEEKQRLAGECEDLAVQCKKLKRECFLYDQDRESLMDFGNETDQRAREAESRVLELKEQVLKMSDEIKNRVESEEDDSLAYSVLYSLVSREDESVSSGRSFLEANVEDKCCQALLRKWDELKPSTQKVVSLVSMVKRIEKEKECLILNLAKAEQEVELVMEQNRDLDKENRMLLRQCSVERSNGSDKFSKRKSPKLMMTSPIDKRIELSSQDFRDA</sequence>
<accession>A0ABM0WUW9</accession>
<dbReference type="Proteomes" id="UP000694864">
    <property type="component" value="Chromosome 17"/>
</dbReference>
<keyword evidence="3" id="KW-1185">Reference proteome</keyword>
<name>A0ABM0WUW9_CAMSA</name>
<dbReference type="PANTHER" id="PTHR35689">
    <property type="entry name" value="EARLY ENDOSOME ANTIGEN"/>
    <property type="match status" value="1"/>
</dbReference>
<evidence type="ECO:0000313" key="3">
    <source>
        <dbReference type="Proteomes" id="UP000694864"/>
    </source>
</evidence>
<feature type="region of interest" description="Disordered" evidence="2">
    <location>
        <begin position="257"/>
        <end position="278"/>
    </location>
</feature>
<evidence type="ECO:0000256" key="1">
    <source>
        <dbReference type="SAM" id="Coils"/>
    </source>
</evidence>
<feature type="coiled-coil region" evidence="1">
    <location>
        <begin position="64"/>
        <end position="154"/>
    </location>
</feature>
<evidence type="ECO:0000313" key="4">
    <source>
        <dbReference type="RefSeq" id="XP_010476530.1"/>
    </source>
</evidence>
<gene>
    <name evidence="4" type="primary">LOC104755767</name>
</gene>
<protein>
    <submittedName>
        <fullName evidence="4">Uncharacterized protein LOC104755767</fullName>
    </submittedName>
</protein>
<feature type="coiled-coil region" evidence="1">
    <location>
        <begin position="212"/>
        <end position="253"/>
    </location>
</feature>
<proteinExistence type="predicted"/>
<reference evidence="4" key="2">
    <citation type="submission" date="2025-08" db="UniProtKB">
        <authorList>
            <consortium name="RefSeq"/>
        </authorList>
    </citation>
    <scope>IDENTIFICATION</scope>
    <source>
        <tissue evidence="4">Leaf</tissue>
    </source>
</reference>
<dbReference type="PANTHER" id="PTHR35689:SF1">
    <property type="entry name" value="EARLY ENDOSOME ANTIGEN"/>
    <property type="match status" value="1"/>
</dbReference>
<evidence type="ECO:0000256" key="2">
    <source>
        <dbReference type="SAM" id="MobiDB-lite"/>
    </source>
</evidence>
<reference evidence="3" key="1">
    <citation type="journal article" date="2014" name="Nat. Commun.">
        <title>The emerging biofuel crop Camelina sativa retains a highly undifferentiated hexaploid genome structure.</title>
        <authorList>
            <person name="Kagale S."/>
            <person name="Koh C."/>
            <person name="Nixon J."/>
            <person name="Bollina V."/>
            <person name="Clarke W.E."/>
            <person name="Tuteja R."/>
            <person name="Spillane C."/>
            <person name="Robinson S.J."/>
            <person name="Links M.G."/>
            <person name="Clarke C."/>
            <person name="Higgins E.E."/>
            <person name="Huebert T."/>
            <person name="Sharpe A.G."/>
            <person name="Parkin I.A."/>
        </authorList>
    </citation>
    <scope>NUCLEOTIDE SEQUENCE [LARGE SCALE GENOMIC DNA]</scope>
    <source>
        <strain evidence="3">cv. DH55</strain>
    </source>
</reference>
<dbReference type="GeneID" id="104755767"/>
<dbReference type="RefSeq" id="XP_010476530.1">
    <property type="nucleotide sequence ID" value="XM_010478228.2"/>
</dbReference>
<keyword evidence="1" id="KW-0175">Coiled coil</keyword>